<keyword evidence="1" id="KW-0805">Transcription regulation</keyword>
<accession>A0A399JB27</accession>
<organism evidence="5 6">
    <name type="scientific">Galactobacter valiniphilus</name>
    <dbReference type="NCBI Taxonomy" id="2676122"/>
    <lineage>
        <taxon>Bacteria</taxon>
        <taxon>Bacillati</taxon>
        <taxon>Actinomycetota</taxon>
        <taxon>Actinomycetes</taxon>
        <taxon>Micrococcales</taxon>
        <taxon>Micrococcaceae</taxon>
        <taxon>Galactobacter</taxon>
    </lineage>
</organism>
<evidence type="ECO:0000256" key="2">
    <source>
        <dbReference type="ARBA" id="ARBA00023125"/>
    </source>
</evidence>
<reference evidence="5 6" key="1">
    <citation type="submission" date="2018-07" db="EMBL/GenBank/DDBJ databases">
        <title>Arthrobacter sp. nov., isolated from raw cow's milk with high bacterial count.</title>
        <authorList>
            <person name="Hahne J."/>
            <person name="Isele D."/>
            <person name="Lipski A."/>
        </authorList>
    </citation>
    <scope>NUCLEOTIDE SEQUENCE [LARGE SCALE GENOMIC DNA]</scope>
    <source>
        <strain evidence="5 6">JZ R-35</strain>
    </source>
</reference>
<dbReference type="Gene3D" id="1.10.260.40">
    <property type="entry name" value="lambda repressor-like DNA-binding domains"/>
    <property type="match status" value="1"/>
</dbReference>
<dbReference type="CDD" id="cd01392">
    <property type="entry name" value="HTH_LacI"/>
    <property type="match status" value="1"/>
</dbReference>
<dbReference type="Pfam" id="PF00356">
    <property type="entry name" value="LacI"/>
    <property type="match status" value="1"/>
</dbReference>
<keyword evidence="3" id="KW-0804">Transcription</keyword>
<comment type="caution">
    <text evidence="5">The sequence shown here is derived from an EMBL/GenBank/DDBJ whole genome shotgun (WGS) entry which is preliminary data.</text>
</comment>
<evidence type="ECO:0000313" key="6">
    <source>
        <dbReference type="Proteomes" id="UP000265419"/>
    </source>
</evidence>
<dbReference type="GO" id="GO:0000976">
    <property type="term" value="F:transcription cis-regulatory region binding"/>
    <property type="evidence" value="ECO:0007669"/>
    <property type="project" value="TreeGrafter"/>
</dbReference>
<evidence type="ECO:0000259" key="4">
    <source>
        <dbReference type="PROSITE" id="PS50932"/>
    </source>
</evidence>
<evidence type="ECO:0000313" key="5">
    <source>
        <dbReference type="EMBL" id="RII42781.1"/>
    </source>
</evidence>
<dbReference type="PANTHER" id="PTHR30146">
    <property type="entry name" value="LACI-RELATED TRANSCRIPTIONAL REPRESSOR"/>
    <property type="match status" value="1"/>
</dbReference>
<evidence type="ECO:0000256" key="1">
    <source>
        <dbReference type="ARBA" id="ARBA00023015"/>
    </source>
</evidence>
<dbReference type="PANTHER" id="PTHR30146:SF109">
    <property type="entry name" value="HTH-TYPE TRANSCRIPTIONAL REGULATOR GALS"/>
    <property type="match status" value="1"/>
</dbReference>
<keyword evidence="2 5" id="KW-0238">DNA-binding</keyword>
<evidence type="ECO:0000256" key="3">
    <source>
        <dbReference type="ARBA" id="ARBA00023163"/>
    </source>
</evidence>
<dbReference type="AlphaFoldDB" id="A0A399JB27"/>
<dbReference type="Pfam" id="PF13377">
    <property type="entry name" value="Peripla_BP_3"/>
    <property type="match status" value="1"/>
</dbReference>
<name>A0A399JB27_9MICC</name>
<dbReference type="InterPro" id="IPR010982">
    <property type="entry name" value="Lambda_DNA-bd_dom_sf"/>
</dbReference>
<dbReference type="InterPro" id="IPR000843">
    <property type="entry name" value="HTH_LacI"/>
</dbReference>
<dbReference type="SUPFAM" id="SSF47413">
    <property type="entry name" value="lambda repressor-like DNA-binding domains"/>
    <property type="match status" value="1"/>
</dbReference>
<feature type="domain" description="HTH lacI-type" evidence="4">
    <location>
        <begin position="13"/>
        <end position="67"/>
    </location>
</feature>
<dbReference type="GO" id="GO:0003700">
    <property type="term" value="F:DNA-binding transcription factor activity"/>
    <property type="evidence" value="ECO:0007669"/>
    <property type="project" value="TreeGrafter"/>
</dbReference>
<protein>
    <submittedName>
        <fullName evidence="5">LacI family DNA-binding transcriptional regulator</fullName>
    </submittedName>
</protein>
<gene>
    <name evidence="5" type="ORF">DWB68_05445</name>
</gene>
<proteinExistence type="predicted"/>
<dbReference type="Gene3D" id="3.40.50.2300">
    <property type="match status" value="2"/>
</dbReference>
<dbReference type="EMBL" id="QQXK01000008">
    <property type="protein sequence ID" value="RII42781.1"/>
    <property type="molecule type" value="Genomic_DNA"/>
</dbReference>
<dbReference type="InterPro" id="IPR028082">
    <property type="entry name" value="Peripla_BP_I"/>
</dbReference>
<dbReference type="InterPro" id="IPR046335">
    <property type="entry name" value="LacI/GalR-like_sensor"/>
</dbReference>
<dbReference type="SMART" id="SM00354">
    <property type="entry name" value="HTH_LACI"/>
    <property type="match status" value="1"/>
</dbReference>
<dbReference type="CDD" id="cd01574">
    <property type="entry name" value="PBP1_LacI"/>
    <property type="match status" value="1"/>
</dbReference>
<keyword evidence="6" id="KW-1185">Reference proteome</keyword>
<dbReference type="SUPFAM" id="SSF53822">
    <property type="entry name" value="Periplasmic binding protein-like I"/>
    <property type="match status" value="1"/>
</dbReference>
<dbReference type="PROSITE" id="PS50932">
    <property type="entry name" value="HTH_LACI_2"/>
    <property type="match status" value="1"/>
</dbReference>
<sequence length="341" mass="35836">MAMPRVSEAVRGPNMAQVAQRAGVSAQTVSRVLRGLENVQPATRKKVEAAVQALGYRVNGAARALSSGRTQMLGLIEVPSVNYSSAAIGHGVELAAREAGYSVTISATTSSHPQDVASAFARLEEQGVDGVILAIPTRSSTGDLGSFAVRIPTVSLDGSLEHGAQVVAVDQHKIGRLATEHLLDLGHPSVWHVSGQRGWVDADAREAGWLEVLAERGIEAPPVLQGDWSPRSGERAGELLARMPEVSAVFVASDEMAFGVMSALNSRGRRVPEDVSVVGVGDIALAAYATPPLTTVAQSYEALGARAVRHLLARLEGAEDESVGESIVPELLVRSSTHPWS</sequence>
<dbReference type="Proteomes" id="UP000265419">
    <property type="component" value="Unassembled WGS sequence"/>
</dbReference>